<keyword evidence="7" id="KW-0472">Membrane</keyword>
<dbReference type="PROSITE" id="PS50109">
    <property type="entry name" value="HIS_KIN"/>
    <property type="match status" value="1"/>
</dbReference>
<dbReference type="RefSeq" id="WP_090649597.1">
    <property type="nucleotide sequence ID" value="NZ_CBCRYE010000003.1"/>
</dbReference>
<dbReference type="CDD" id="cd16922">
    <property type="entry name" value="HATPase_EvgS-ArcB-TorS-like"/>
    <property type="match status" value="1"/>
</dbReference>
<dbReference type="CDD" id="cd00082">
    <property type="entry name" value="HisKA"/>
    <property type="match status" value="1"/>
</dbReference>
<dbReference type="SUPFAM" id="SSF47384">
    <property type="entry name" value="Homodimeric domain of signal transducing histidine kinase"/>
    <property type="match status" value="1"/>
</dbReference>
<dbReference type="InterPro" id="IPR001789">
    <property type="entry name" value="Sig_transdc_resp-reg_receiver"/>
</dbReference>
<dbReference type="InterPro" id="IPR029016">
    <property type="entry name" value="GAF-like_dom_sf"/>
</dbReference>
<dbReference type="InterPro" id="IPR036097">
    <property type="entry name" value="HisK_dim/P_sf"/>
</dbReference>
<dbReference type="Gene3D" id="3.30.450.40">
    <property type="match status" value="1"/>
</dbReference>
<dbReference type="InterPro" id="IPR004358">
    <property type="entry name" value="Sig_transdc_His_kin-like_C"/>
</dbReference>
<dbReference type="InterPro" id="IPR003661">
    <property type="entry name" value="HisK_dim/P_dom"/>
</dbReference>
<feature type="transmembrane region" description="Helical" evidence="7">
    <location>
        <begin position="21"/>
        <end position="41"/>
    </location>
</feature>
<dbReference type="Gene3D" id="3.40.50.2300">
    <property type="match status" value="3"/>
</dbReference>
<dbReference type="CDD" id="cd19410">
    <property type="entry name" value="HK9-like_sensor"/>
    <property type="match status" value="1"/>
</dbReference>
<dbReference type="Pfam" id="PF00512">
    <property type="entry name" value="HisKA"/>
    <property type="match status" value="1"/>
</dbReference>
<dbReference type="PANTHER" id="PTHR45339">
    <property type="entry name" value="HYBRID SIGNAL TRANSDUCTION HISTIDINE KINASE J"/>
    <property type="match status" value="1"/>
</dbReference>
<gene>
    <name evidence="10" type="ORF">SAMN02927928_2965</name>
</gene>
<feature type="modified residue" description="4-aspartylphosphate" evidence="5">
    <location>
        <position position="1090"/>
    </location>
</feature>
<feature type="coiled-coil region" evidence="6">
    <location>
        <begin position="381"/>
        <end position="475"/>
    </location>
</feature>
<dbReference type="Gene3D" id="1.10.287.130">
    <property type="match status" value="1"/>
</dbReference>
<keyword evidence="4" id="KW-0902">Two-component regulatory system</keyword>
<keyword evidence="7" id="KW-0812">Transmembrane</keyword>
<dbReference type="InterPro" id="IPR003594">
    <property type="entry name" value="HATPase_dom"/>
</dbReference>
<dbReference type="SMART" id="SM00388">
    <property type="entry name" value="HisKA"/>
    <property type="match status" value="1"/>
</dbReference>
<evidence type="ECO:0000256" key="5">
    <source>
        <dbReference type="PROSITE-ProRule" id="PRU00169"/>
    </source>
</evidence>
<keyword evidence="10" id="KW-0418">Kinase</keyword>
<feature type="domain" description="Response regulatory" evidence="9">
    <location>
        <begin position="887"/>
        <end position="1004"/>
    </location>
</feature>
<dbReference type="AlphaFoldDB" id="A0A1G4SU66"/>
<dbReference type="STRING" id="260084.SAMN02927928_2965"/>
<keyword evidence="11" id="KW-1185">Reference proteome</keyword>
<sequence length="1159" mass="128037">MNRGKAGRLGKQFRMDLSVSLGLSVVAMFFFISGIISYVNIQTLNRDSEQIAHTHEVLLGLNNVLSTMKDAETGQRGFVITGQESYLEPYNEALTGIDEQIQRIEQLTRDNPDQQRRIAPLKSHIAAKLQELSTVIEMRRSEGVQAAMARVATNRGKEDMDAIRAQVALMQTTESNLRQVRVAEMDAAYDTAVASISVTALIGVLLSIVITIMISRASAMRRREEWLQAGQVGLSAAMMGEQRLDQLGHSILAFLSDYAHASAGAFYALTDGAYKRSATVGVPEQAPVPVTFTAKDGLLGQAVSEGKAIMLRDLPATDENHHLSVGAALGQWRPRHLLVAPAKSERRVDAVIELGFVEPVSDLTLDLMARVSESISIAVQTANYRANLQNLLEETQRQSEELQSQGEELRVNNEELEEQGRALKESHFRLEQQQAELEQTNSQLEEQTAALERQKDDLARSTKEIEAKARELEQASRYKSDFLANMSHELRTPLNSSLILAKLLGDNPDGNLTEEQVKFAQTIQSSGNDLLALINDILDLSKIEAGQMEIRAESLSLARLVKDMQRTFEPIAAQKGLAFNVKIARGLPDTIETDRQRLEQVLKNLLSNAFKFTEKGSVELALSKDGDDQVVMAVTDTGIGISSDHQAAIFEAFRQADGTISRKYGGTGLGLSISRELTRLLGGAIALKSTPGKGSTFALNLPLAYDPGHVSTALITPLLTGAHEPDDHALAETAPPVIKGKAVRKPLPPGRVQDDRDRLDPKRRTILVVEDDVSFAGILYELAHGQEFQCLVATSAEEALDMVQQYTPAAVVLDIGLPDHSGLSVLDRLKRDTRTRHIPVHVVSGSDYQHTALSLGAVGYMLKPVKRDELVDAFKSLENRLSQQMRRVLIVEDDEVQRDSVSRLLKSNDTETIAVGTAAECLDLLKSQTFDCMVLDLTLPDATGYSLLETLSQEDAYAFPPVIVYTGRDLSYDDEQKLRRYSSSIIIKGAKSPERLLDEVTLFLHQVVSELSPEQQTLLKKAKNRDAMLEGRRILVVEDDVRNVYAVTNIFEPLGAIVSIARNGREALDLLEKTNDRKDSDSAIDLVLMDVMMPEMDGLTATREIRKRKDWAKLPVIMLTAKAMKDDQERCLDAGANDYMAKPLDVEKLISLVRVWMPR</sequence>
<dbReference type="SUPFAM" id="SSF52172">
    <property type="entry name" value="CheY-like"/>
    <property type="match status" value="3"/>
</dbReference>
<keyword evidence="7" id="KW-1133">Transmembrane helix</keyword>
<evidence type="ECO:0000313" key="11">
    <source>
        <dbReference type="Proteomes" id="UP000199150"/>
    </source>
</evidence>
<dbReference type="InterPro" id="IPR005467">
    <property type="entry name" value="His_kinase_dom"/>
</dbReference>
<accession>A0A1G4SU66</accession>
<keyword evidence="10" id="KW-0808">Transferase</keyword>
<feature type="domain" description="Response regulatory" evidence="9">
    <location>
        <begin position="1033"/>
        <end position="1157"/>
    </location>
</feature>
<evidence type="ECO:0000256" key="3">
    <source>
        <dbReference type="ARBA" id="ARBA00022553"/>
    </source>
</evidence>
<organism evidence="10 11">
    <name type="scientific">Asticcacaulis taihuensis</name>
    <dbReference type="NCBI Taxonomy" id="260084"/>
    <lineage>
        <taxon>Bacteria</taxon>
        <taxon>Pseudomonadati</taxon>
        <taxon>Pseudomonadota</taxon>
        <taxon>Alphaproteobacteria</taxon>
        <taxon>Caulobacterales</taxon>
        <taxon>Caulobacteraceae</taxon>
        <taxon>Asticcacaulis</taxon>
    </lineage>
</organism>
<dbReference type="InterPro" id="IPR036890">
    <property type="entry name" value="HATPase_C_sf"/>
</dbReference>
<keyword evidence="3 5" id="KW-0597">Phosphoprotein</keyword>
<name>A0A1G4SU66_9CAUL</name>
<dbReference type="EC" id="2.7.13.3" evidence="2"/>
<evidence type="ECO:0000256" key="7">
    <source>
        <dbReference type="SAM" id="Phobius"/>
    </source>
</evidence>
<reference evidence="11" key="1">
    <citation type="submission" date="2016-10" db="EMBL/GenBank/DDBJ databases">
        <authorList>
            <person name="Varghese N."/>
            <person name="Submissions S."/>
        </authorList>
    </citation>
    <scope>NUCLEOTIDE SEQUENCE [LARGE SCALE GENOMIC DNA]</scope>
    <source>
        <strain evidence="11">CGMCC 1.3431</strain>
    </source>
</reference>
<dbReference type="SMART" id="SM00387">
    <property type="entry name" value="HATPase_c"/>
    <property type="match status" value="1"/>
</dbReference>
<dbReference type="Gene3D" id="3.30.565.10">
    <property type="entry name" value="Histidine kinase-like ATPase, C-terminal domain"/>
    <property type="match status" value="1"/>
</dbReference>
<comment type="catalytic activity">
    <reaction evidence="1">
        <text>ATP + protein L-histidine = ADP + protein N-phospho-L-histidine.</text>
        <dbReference type="EC" id="2.7.13.3"/>
    </reaction>
</comment>
<dbReference type="PROSITE" id="PS50110">
    <property type="entry name" value="RESPONSE_REGULATORY"/>
    <property type="match status" value="3"/>
</dbReference>
<dbReference type="Pfam" id="PF02518">
    <property type="entry name" value="HATPase_c"/>
    <property type="match status" value="1"/>
</dbReference>
<evidence type="ECO:0000256" key="4">
    <source>
        <dbReference type="ARBA" id="ARBA00023012"/>
    </source>
</evidence>
<dbReference type="Proteomes" id="UP000199150">
    <property type="component" value="Unassembled WGS sequence"/>
</dbReference>
<dbReference type="SUPFAM" id="SSF55874">
    <property type="entry name" value="ATPase domain of HSP90 chaperone/DNA topoisomerase II/histidine kinase"/>
    <property type="match status" value="1"/>
</dbReference>
<dbReference type="OrthoDB" id="9810730at2"/>
<dbReference type="Pfam" id="PF05227">
    <property type="entry name" value="CHASE3"/>
    <property type="match status" value="1"/>
</dbReference>
<evidence type="ECO:0000256" key="6">
    <source>
        <dbReference type="SAM" id="Coils"/>
    </source>
</evidence>
<keyword evidence="6" id="KW-0175">Coiled coil</keyword>
<dbReference type="PRINTS" id="PR00344">
    <property type="entry name" value="BCTRLSENSOR"/>
</dbReference>
<evidence type="ECO:0000256" key="1">
    <source>
        <dbReference type="ARBA" id="ARBA00000085"/>
    </source>
</evidence>
<dbReference type="FunFam" id="3.30.565.10:FF:000010">
    <property type="entry name" value="Sensor histidine kinase RcsC"/>
    <property type="match status" value="1"/>
</dbReference>
<dbReference type="GO" id="GO:0000155">
    <property type="term" value="F:phosphorelay sensor kinase activity"/>
    <property type="evidence" value="ECO:0007669"/>
    <property type="project" value="InterPro"/>
</dbReference>
<feature type="modified residue" description="4-aspartylphosphate" evidence="5">
    <location>
        <position position="814"/>
    </location>
</feature>
<dbReference type="EMBL" id="FMTS01000005">
    <property type="protein sequence ID" value="SCW72648.1"/>
    <property type="molecule type" value="Genomic_DNA"/>
</dbReference>
<evidence type="ECO:0000259" key="8">
    <source>
        <dbReference type="PROSITE" id="PS50109"/>
    </source>
</evidence>
<feature type="domain" description="Histidine kinase" evidence="8">
    <location>
        <begin position="485"/>
        <end position="705"/>
    </location>
</feature>
<evidence type="ECO:0000259" key="9">
    <source>
        <dbReference type="PROSITE" id="PS50110"/>
    </source>
</evidence>
<evidence type="ECO:0000313" key="10">
    <source>
        <dbReference type="EMBL" id="SCW72648.1"/>
    </source>
</evidence>
<dbReference type="SMART" id="SM00448">
    <property type="entry name" value="REC"/>
    <property type="match status" value="3"/>
</dbReference>
<dbReference type="CDD" id="cd17546">
    <property type="entry name" value="REC_hyHK_CKI1_RcsC-like"/>
    <property type="match status" value="1"/>
</dbReference>
<dbReference type="InterPro" id="IPR011006">
    <property type="entry name" value="CheY-like_superfamily"/>
</dbReference>
<dbReference type="CDD" id="cd00156">
    <property type="entry name" value="REC"/>
    <property type="match status" value="1"/>
</dbReference>
<dbReference type="Pfam" id="PF00072">
    <property type="entry name" value="Response_reg"/>
    <property type="match status" value="3"/>
</dbReference>
<feature type="domain" description="Response regulatory" evidence="9">
    <location>
        <begin position="765"/>
        <end position="878"/>
    </location>
</feature>
<dbReference type="SUPFAM" id="SSF55781">
    <property type="entry name" value="GAF domain-like"/>
    <property type="match status" value="1"/>
</dbReference>
<protein>
    <recommendedName>
        <fullName evidence="2">histidine kinase</fullName>
        <ecNumber evidence="2">2.7.13.3</ecNumber>
    </recommendedName>
</protein>
<feature type="modified residue" description="4-aspartylphosphate" evidence="5">
    <location>
        <position position="936"/>
    </location>
</feature>
<dbReference type="InterPro" id="IPR007891">
    <property type="entry name" value="CHASE3"/>
</dbReference>
<dbReference type="PANTHER" id="PTHR45339:SF1">
    <property type="entry name" value="HYBRID SIGNAL TRANSDUCTION HISTIDINE KINASE J"/>
    <property type="match status" value="1"/>
</dbReference>
<proteinExistence type="predicted"/>
<feature type="transmembrane region" description="Helical" evidence="7">
    <location>
        <begin position="192"/>
        <end position="214"/>
    </location>
</feature>
<evidence type="ECO:0000256" key="2">
    <source>
        <dbReference type="ARBA" id="ARBA00012438"/>
    </source>
</evidence>